<dbReference type="Pfam" id="PF00180">
    <property type="entry name" value="Iso_dh"/>
    <property type="match status" value="1"/>
</dbReference>
<evidence type="ECO:0000313" key="3">
    <source>
        <dbReference type="Proteomes" id="UP000254802"/>
    </source>
</evidence>
<dbReference type="AlphaFoldDB" id="A0A378MZ76"/>
<dbReference type="EMBL" id="UGPN01000002">
    <property type="protein sequence ID" value="STY61501.1"/>
    <property type="molecule type" value="Genomic_DNA"/>
</dbReference>
<gene>
    <name evidence="2" type="primary">leuB_3</name>
    <name evidence="2" type="ORF">NCTC10638_02718</name>
</gene>
<reference evidence="2 3" key="1">
    <citation type="submission" date="2018-06" db="EMBL/GenBank/DDBJ databases">
        <authorList>
            <consortium name="Pathogen Informatics"/>
            <person name="Doyle S."/>
        </authorList>
    </citation>
    <scope>NUCLEOTIDE SEQUENCE [LARGE SCALE GENOMIC DNA]</scope>
    <source>
        <strain evidence="2 3">NCTC10638</strain>
    </source>
</reference>
<dbReference type="SUPFAM" id="SSF53659">
    <property type="entry name" value="Isocitrate/Isopropylmalate dehydrogenase-like"/>
    <property type="match status" value="1"/>
</dbReference>
<proteinExistence type="predicted"/>
<dbReference type="GO" id="GO:0003862">
    <property type="term" value="F:3-isopropylmalate dehydrogenase activity"/>
    <property type="evidence" value="ECO:0007669"/>
    <property type="project" value="UniProtKB-EC"/>
</dbReference>
<name>A0A378MZ76_MANHA</name>
<organism evidence="2 3">
    <name type="scientific">Mannheimia haemolytica</name>
    <name type="common">Pasteurella haemolytica</name>
    <dbReference type="NCBI Taxonomy" id="75985"/>
    <lineage>
        <taxon>Bacteria</taxon>
        <taxon>Pseudomonadati</taxon>
        <taxon>Pseudomonadota</taxon>
        <taxon>Gammaproteobacteria</taxon>
        <taxon>Pasteurellales</taxon>
        <taxon>Pasteurellaceae</taxon>
        <taxon>Mannheimia</taxon>
    </lineage>
</organism>
<evidence type="ECO:0000259" key="1">
    <source>
        <dbReference type="Pfam" id="PF00180"/>
    </source>
</evidence>
<keyword evidence="2" id="KW-0560">Oxidoreductase</keyword>
<feature type="domain" description="Isopropylmalate dehydrogenase-like" evidence="1">
    <location>
        <begin position="1"/>
        <end position="49"/>
    </location>
</feature>
<protein>
    <submittedName>
        <fullName evidence="2">3-isopropylmalate dehydrogenase</fullName>
        <ecNumber evidence="2">1.1.1.85</ecNumber>
    </submittedName>
</protein>
<sequence>MMLRYSFNLGDAADAIETAIQKALADGYRTADLADDSKPLSTSEMGDIIAKNILA</sequence>
<dbReference type="Proteomes" id="UP000254802">
    <property type="component" value="Unassembled WGS sequence"/>
</dbReference>
<evidence type="ECO:0000313" key="2">
    <source>
        <dbReference type="EMBL" id="STY61501.1"/>
    </source>
</evidence>
<dbReference type="InterPro" id="IPR024084">
    <property type="entry name" value="IsoPropMal-DH-like_dom"/>
</dbReference>
<dbReference type="Gene3D" id="3.40.718.10">
    <property type="entry name" value="Isopropylmalate Dehydrogenase"/>
    <property type="match status" value="1"/>
</dbReference>
<accession>A0A378MZ76</accession>
<dbReference type="EC" id="1.1.1.85" evidence="2"/>